<keyword evidence="7 8" id="KW-0472">Membrane</keyword>
<dbReference type="InterPro" id="IPR037519">
    <property type="entry name" value="LITAF_fam"/>
</dbReference>
<dbReference type="PROSITE" id="PS51837">
    <property type="entry name" value="LITAF"/>
    <property type="match status" value="1"/>
</dbReference>
<evidence type="ECO:0000313" key="11">
    <source>
        <dbReference type="RefSeq" id="XP_033770544.1"/>
    </source>
</evidence>
<reference evidence="11" key="1">
    <citation type="submission" date="2025-08" db="UniProtKB">
        <authorList>
            <consortium name="RefSeq"/>
        </authorList>
    </citation>
    <scope>IDENTIFICATION</scope>
</reference>
<dbReference type="InterPro" id="IPR006629">
    <property type="entry name" value="LITAF"/>
</dbReference>
<dbReference type="GO" id="GO:0005634">
    <property type="term" value="C:nucleus"/>
    <property type="evidence" value="ECO:0007669"/>
    <property type="project" value="TreeGrafter"/>
</dbReference>
<keyword evidence="8" id="KW-1133">Transmembrane helix</keyword>
<dbReference type="KEGG" id="gsh:117345670"/>
<evidence type="ECO:0000256" key="4">
    <source>
        <dbReference type="ARBA" id="ARBA00005975"/>
    </source>
</evidence>
<evidence type="ECO:0000256" key="6">
    <source>
        <dbReference type="ARBA" id="ARBA00022833"/>
    </source>
</evidence>
<comment type="subcellular location">
    <subcellularLocation>
        <location evidence="1">Endosome membrane</location>
        <topology evidence="1">Peripheral membrane protein</topology>
        <orientation evidence="1">Cytoplasmic side</orientation>
    </subcellularLocation>
    <subcellularLocation>
        <location evidence="2">Late endosome membrane</location>
    </subcellularLocation>
    <subcellularLocation>
        <location evidence="3">Lysosome membrane</location>
        <topology evidence="3">Peripheral membrane protein</topology>
        <orientation evidence="3">Cytoplasmic side</orientation>
    </subcellularLocation>
</comment>
<proteinExistence type="inferred from homology"/>
<dbReference type="SMART" id="SM00714">
    <property type="entry name" value="LITAF"/>
    <property type="match status" value="1"/>
</dbReference>
<dbReference type="Pfam" id="PF10601">
    <property type="entry name" value="zf-LITAF-like"/>
    <property type="match status" value="1"/>
</dbReference>
<dbReference type="InParanoid" id="A0A6P8NJ46"/>
<dbReference type="PANTHER" id="PTHR23292">
    <property type="entry name" value="LIPOPOLYSACCHARIDE-INDUCED TUMOR NECROSIS FACTOR-ALPHA FACTOR"/>
    <property type="match status" value="1"/>
</dbReference>
<comment type="similarity">
    <text evidence="4">Belongs to the CDIP1/LITAF family.</text>
</comment>
<gene>
    <name evidence="11" type="primary">LOC117345670</name>
</gene>
<organism evidence="10 11">
    <name type="scientific">Geotrypetes seraphini</name>
    <name type="common">Gaboon caecilian</name>
    <name type="synonym">Caecilia seraphini</name>
    <dbReference type="NCBI Taxonomy" id="260995"/>
    <lineage>
        <taxon>Eukaryota</taxon>
        <taxon>Metazoa</taxon>
        <taxon>Chordata</taxon>
        <taxon>Craniata</taxon>
        <taxon>Vertebrata</taxon>
        <taxon>Euteleostomi</taxon>
        <taxon>Amphibia</taxon>
        <taxon>Gymnophiona</taxon>
        <taxon>Geotrypetes</taxon>
    </lineage>
</organism>
<feature type="transmembrane region" description="Helical" evidence="8">
    <location>
        <begin position="71"/>
        <end position="94"/>
    </location>
</feature>
<dbReference type="Proteomes" id="UP000515159">
    <property type="component" value="Chromosome 11"/>
</dbReference>
<keyword evidence="5" id="KW-0479">Metal-binding</keyword>
<dbReference type="GeneID" id="117345670"/>
<dbReference type="RefSeq" id="XP_033770544.1">
    <property type="nucleotide sequence ID" value="XM_033914653.1"/>
</dbReference>
<dbReference type="PANTHER" id="PTHR23292:SF47">
    <property type="entry name" value="LITAF DOMAIN-CONTAINING PROTEIN"/>
    <property type="match status" value="1"/>
</dbReference>
<keyword evidence="6" id="KW-0862">Zinc</keyword>
<sequence>MNIDKYPYMDTTGMAATYPPPPPYMQPHETVVVTSVPTVVVRYNCTDTPTITVCPACRQNITTRIERSPGLMTWLLCGGLALVGCIAGCCLIPFCVGSCQDVDHYCPNCNHHIYKYKRM</sequence>
<evidence type="ECO:0000256" key="7">
    <source>
        <dbReference type="ARBA" id="ARBA00023136"/>
    </source>
</evidence>
<accession>A0A6P8NJ46</accession>
<keyword evidence="10" id="KW-1185">Reference proteome</keyword>
<dbReference type="AlphaFoldDB" id="A0A6P8NJ46"/>
<dbReference type="OrthoDB" id="4713066at2759"/>
<evidence type="ECO:0000256" key="2">
    <source>
        <dbReference type="ARBA" id="ARBA00004414"/>
    </source>
</evidence>
<name>A0A6P8NJ46_GEOSA</name>
<dbReference type="GO" id="GO:0008270">
    <property type="term" value="F:zinc ion binding"/>
    <property type="evidence" value="ECO:0007669"/>
    <property type="project" value="TreeGrafter"/>
</dbReference>
<feature type="domain" description="LITAF" evidence="9">
    <location>
        <begin position="34"/>
        <end position="118"/>
    </location>
</feature>
<evidence type="ECO:0000256" key="8">
    <source>
        <dbReference type="SAM" id="Phobius"/>
    </source>
</evidence>
<dbReference type="GO" id="GO:0098574">
    <property type="term" value="C:cytoplasmic side of lysosomal membrane"/>
    <property type="evidence" value="ECO:0007669"/>
    <property type="project" value="TreeGrafter"/>
</dbReference>
<protein>
    <submittedName>
        <fullName evidence="11">LITAF domain-containing protein-like</fullName>
    </submittedName>
</protein>
<evidence type="ECO:0000256" key="3">
    <source>
        <dbReference type="ARBA" id="ARBA00004630"/>
    </source>
</evidence>
<keyword evidence="8" id="KW-0812">Transmembrane</keyword>
<evidence type="ECO:0000259" key="9">
    <source>
        <dbReference type="PROSITE" id="PS51837"/>
    </source>
</evidence>
<dbReference type="GO" id="GO:0098560">
    <property type="term" value="C:cytoplasmic side of late endosome membrane"/>
    <property type="evidence" value="ECO:0007669"/>
    <property type="project" value="TreeGrafter"/>
</dbReference>
<evidence type="ECO:0000256" key="5">
    <source>
        <dbReference type="ARBA" id="ARBA00022723"/>
    </source>
</evidence>
<evidence type="ECO:0000256" key="1">
    <source>
        <dbReference type="ARBA" id="ARBA00004125"/>
    </source>
</evidence>
<evidence type="ECO:0000313" key="10">
    <source>
        <dbReference type="Proteomes" id="UP000515159"/>
    </source>
</evidence>